<dbReference type="PATRIC" id="fig|1003195.29.peg.267"/>
<sequence>MVGGWWVLVWFGTGGFACAPYGVGGAPGVTPRSRFRSKVAPGPLGRCGDTPGTPPSVRRAGASLRGWG</sequence>
<feature type="region of interest" description="Disordered" evidence="1">
    <location>
        <begin position="39"/>
        <end position="68"/>
    </location>
</feature>
<dbReference type="STRING" id="1003195.SCATT_02730"/>
<accession>G8WMS4</accession>
<protein>
    <submittedName>
        <fullName evidence="2">Uncharacterized protein</fullName>
    </submittedName>
</protein>
<reference evidence="3" key="1">
    <citation type="submission" date="2011-12" db="EMBL/GenBank/DDBJ databases">
        <title>Complete genome sequence of Streptomyces cattleya strain DSM 46488.</title>
        <authorList>
            <person name="Ou H.-Y."/>
            <person name="Li P."/>
            <person name="Zhao C."/>
            <person name="O'Hagan D."/>
            <person name="Deng Z."/>
        </authorList>
    </citation>
    <scope>NUCLEOTIDE SEQUENCE [LARGE SCALE GENOMIC DNA]</scope>
    <source>
        <strain evidence="3">ATCC 35852 / DSM 46488 / JCM 4925 / NBRC 14057 / NRRL 8057</strain>
    </source>
</reference>
<dbReference type="EMBL" id="CP003219">
    <property type="protein sequence ID" value="AEW92644.1"/>
    <property type="molecule type" value="Genomic_DNA"/>
</dbReference>
<organism evidence="2 3">
    <name type="scientific">Streptantibioticus cattleyicolor (strain ATCC 35852 / DSM 46488 / JCM 4925 / NBRC 14057 / NRRL 8057)</name>
    <name type="common">Streptomyces cattleya</name>
    <dbReference type="NCBI Taxonomy" id="1003195"/>
    <lineage>
        <taxon>Bacteria</taxon>
        <taxon>Bacillati</taxon>
        <taxon>Actinomycetota</taxon>
        <taxon>Actinomycetes</taxon>
        <taxon>Kitasatosporales</taxon>
        <taxon>Streptomycetaceae</taxon>
        <taxon>Streptantibioticus</taxon>
    </lineage>
</organism>
<dbReference type="AlphaFoldDB" id="G8WMS4"/>
<dbReference type="Proteomes" id="UP000007842">
    <property type="component" value="Chromosome"/>
</dbReference>
<evidence type="ECO:0000313" key="3">
    <source>
        <dbReference type="Proteomes" id="UP000007842"/>
    </source>
</evidence>
<gene>
    <name evidence="2" type="ordered locus">SCATT_02730</name>
</gene>
<name>G8WMS4_STREN</name>
<keyword evidence="3" id="KW-1185">Reference proteome</keyword>
<evidence type="ECO:0000256" key="1">
    <source>
        <dbReference type="SAM" id="MobiDB-lite"/>
    </source>
</evidence>
<dbReference type="HOGENOM" id="CLU_2792078_0_0_11"/>
<evidence type="ECO:0000313" key="2">
    <source>
        <dbReference type="EMBL" id="AEW92644.1"/>
    </source>
</evidence>
<dbReference type="KEGG" id="scy:SCATT_02730"/>
<proteinExistence type="predicted"/>